<accession>A0A225UY75</accession>
<dbReference type="AlphaFoldDB" id="A0A225UY75"/>
<name>A0A225UY75_9STRA</name>
<sequence>MSVKINAIKASTTHLNNSSTTRFLRTRETFHVNDEERRWGEFVAKLKRLAKYNMWIFTNRDFDWIKTHHPELLTSYIRFWENRMVRGGEYA</sequence>
<dbReference type="OrthoDB" id="127519at2759"/>
<evidence type="ECO:0000313" key="2">
    <source>
        <dbReference type="Proteomes" id="UP000198211"/>
    </source>
</evidence>
<proteinExistence type="predicted"/>
<comment type="caution">
    <text evidence="1">The sequence shown here is derived from an EMBL/GenBank/DDBJ whole genome shotgun (WGS) entry which is preliminary data.</text>
</comment>
<evidence type="ECO:0000313" key="1">
    <source>
        <dbReference type="EMBL" id="OWY97941.1"/>
    </source>
</evidence>
<organism evidence="1 2">
    <name type="scientific">Phytophthora megakarya</name>
    <dbReference type="NCBI Taxonomy" id="4795"/>
    <lineage>
        <taxon>Eukaryota</taxon>
        <taxon>Sar</taxon>
        <taxon>Stramenopiles</taxon>
        <taxon>Oomycota</taxon>
        <taxon>Peronosporomycetes</taxon>
        <taxon>Peronosporales</taxon>
        <taxon>Peronosporaceae</taxon>
        <taxon>Phytophthora</taxon>
    </lineage>
</organism>
<reference evidence="2" key="1">
    <citation type="submission" date="2017-03" db="EMBL/GenBank/DDBJ databases">
        <title>Phytopthora megakarya and P. palmivora, two closely related causual agents of cacao black pod achieved similar genome size and gene model numbers by different mechanisms.</title>
        <authorList>
            <person name="Ali S."/>
            <person name="Shao J."/>
            <person name="Larry D.J."/>
            <person name="Kronmiller B."/>
            <person name="Shen D."/>
            <person name="Strem M.D."/>
            <person name="Melnick R.L."/>
            <person name="Guiltinan M.J."/>
            <person name="Tyler B.M."/>
            <person name="Meinhardt L.W."/>
            <person name="Bailey B.A."/>
        </authorList>
    </citation>
    <scope>NUCLEOTIDE SEQUENCE [LARGE SCALE GENOMIC DNA]</scope>
    <source>
        <strain evidence="2">zdho120</strain>
    </source>
</reference>
<dbReference type="EMBL" id="NBNE01009918">
    <property type="protein sequence ID" value="OWY97941.1"/>
    <property type="molecule type" value="Genomic_DNA"/>
</dbReference>
<protein>
    <submittedName>
        <fullName evidence="1">RxLR effector protein</fullName>
    </submittedName>
</protein>
<gene>
    <name evidence="1" type="ORF">PHMEG_00031411</name>
</gene>
<keyword evidence="2" id="KW-1185">Reference proteome</keyword>
<dbReference type="Proteomes" id="UP000198211">
    <property type="component" value="Unassembled WGS sequence"/>
</dbReference>